<evidence type="ECO:0000313" key="6">
    <source>
        <dbReference type="Proteomes" id="UP000742786"/>
    </source>
</evidence>
<name>A0A916J6T5_9PROT</name>
<proteinExistence type="predicted"/>
<dbReference type="PANTHER" id="PTHR33164:SF43">
    <property type="entry name" value="HTH-TYPE TRANSCRIPTIONAL REPRESSOR YETL"/>
    <property type="match status" value="1"/>
</dbReference>
<sequence>MNDKNNTLDTETRATSQDHHTLRLWLRLQACSNLIQGQIRSRLRSQFDITLPRYDLMAQLERSPKGLRMGELSKRMMVTGGNITGITDQLVAEGLVVREGNPEDRRAYIVKFTPQGHEAFAKMAIIYEKWVIEFFDGMKEMDRYQLHSLLATLKAHMKTISSAKSSPTV</sequence>
<dbReference type="PROSITE" id="PS01117">
    <property type="entry name" value="HTH_MARR_1"/>
    <property type="match status" value="1"/>
</dbReference>
<dbReference type="InterPro" id="IPR039422">
    <property type="entry name" value="MarR/SlyA-like"/>
</dbReference>
<evidence type="ECO:0000256" key="1">
    <source>
        <dbReference type="ARBA" id="ARBA00023015"/>
    </source>
</evidence>
<dbReference type="InterPro" id="IPR036390">
    <property type="entry name" value="WH_DNA-bd_sf"/>
</dbReference>
<keyword evidence="3" id="KW-0804">Transcription</keyword>
<dbReference type="PANTHER" id="PTHR33164">
    <property type="entry name" value="TRANSCRIPTIONAL REGULATOR, MARR FAMILY"/>
    <property type="match status" value="1"/>
</dbReference>
<keyword evidence="2" id="KW-0238">DNA-binding</keyword>
<evidence type="ECO:0000313" key="5">
    <source>
        <dbReference type="EMBL" id="CAG4885286.1"/>
    </source>
</evidence>
<dbReference type="PROSITE" id="PS50995">
    <property type="entry name" value="HTH_MARR_2"/>
    <property type="match status" value="1"/>
</dbReference>
<dbReference type="PRINTS" id="PR00598">
    <property type="entry name" value="HTHMARR"/>
</dbReference>
<dbReference type="Pfam" id="PF12802">
    <property type="entry name" value="MarR_2"/>
    <property type="match status" value="1"/>
</dbReference>
<dbReference type="InterPro" id="IPR036388">
    <property type="entry name" value="WH-like_DNA-bd_sf"/>
</dbReference>
<protein>
    <submittedName>
        <fullName evidence="5">MarR family transcriptional regulator</fullName>
    </submittedName>
</protein>
<comment type="caution">
    <text evidence="5">The sequence shown here is derived from an EMBL/GenBank/DDBJ whole genome shotgun (WGS) entry which is preliminary data.</text>
</comment>
<keyword evidence="1" id="KW-0805">Transcription regulation</keyword>
<keyword evidence="6" id="KW-1185">Reference proteome</keyword>
<dbReference type="Proteomes" id="UP000742786">
    <property type="component" value="Unassembled WGS sequence"/>
</dbReference>
<evidence type="ECO:0000259" key="4">
    <source>
        <dbReference type="PROSITE" id="PS50995"/>
    </source>
</evidence>
<dbReference type="InterPro" id="IPR023187">
    <property type="entry name" value="Tscrpt_reg_MarR-type_CS"/>
</dbReference>
<accession>A0A916J6T5</accession>
<dbReference type="RefSeq" id="WP_220637044.1">
    <property type="nucleotide sequence ID" value="NZ_CAJQUM010000001.1"/>
</dbReference>
<dbReference type="GO" id="GO:0006950">
    <property type="term" value="P:response to stress"/>
    <property type="evidence" value="ECO:0007669"/>
    <property type="project" value="TreeGrafter"/>
</dbReference>
<dbReference type="SMART" id="SM00347">
    <property type="entry name" value="HTH_MARR"/>
    <property type="match status" value="1"/>
</dbReference>
<feature type="domain" description="HTH marR-type" evidence="4">
    <location>
        <begin position="21"/>
        <end position="155"/>
    </location>
</feature>
<dbReference type="AlphaFoldDB" id="A0A916J6T5"/>
<organism evidence="5 6">
    <name type="scientific">Georgfuchsia toluolica</name>
    <dbReference type="NCBI Taxonomy" id="424218"/>
    <lineage>
        <taxon>Bacteria</taxon>
        <taxon>Pseudomonadati</taxon>
        <taxon>Pseudomonadota</taxon>
        <taxon>Betaproteobacteria</taxon>
        <taxon>Nitrosomonadales</taxon>
        <taxon>Sterolibacteriaceae</taxon>
        <taxon>Georgfuchsia</taxon>
    </lineage>
</organism>
<reference evidence="5" key="1">
    <citation type="submission" date="2021-04" db="EMBL/GenBank/DDBJ databases">
        <authorList>
            <person name="Hornung B."/>
        </authorList>
    </citation>
    <scope>NUCLEOTIDE SEQUENCE</scope>
    <source>
        <strain evidence="5">G5G6</strain>
    </source>
</reference>
<dbReference type="Gene3D" id="1.10.10.10">
    <property type="entry name" value="Winged helix-like DNA-binding domain superfamily/Winged helix DNA-binding domain"/>
    <property type="match status" value="1"/>
</dbReference>
<dbReference type="GO" id="GO:0003700">
    <property type="term" value="F:DNA-binding transcription factor activity"/>
    <property type="evidence" value="ECO:0007669"/>
    <property type="project" value="InterPro"/>
</dbReference>
<dbReference type="SUPFAM" id="SSF46785">
    <property type="entry name" value="Winged helix' DNA-binding domain"/>
    <property type="match status" value="1"/>
</dbReference>
<dbReference type="InterPro" id="IPR000835">
    <property type="entry name" value="HTH_MarR-typ"/>
</dbReference>
<gene>
    <name evidence="5" type="ORF">GTOL_13169</name>
</gene>
<dbReference type="GO" id="GO:0003677">
    <property type="term" value="F:DNA binding"/>
    <property type="evidence" value="ECO:0007669"/>
    <property type="project" value="UniProtKB-KW"/>
</dbReference>
<evidence type="ECO:0000256" key="2">
    <source>
        <dbReference type="ARBA" id="ARBA00023125"/>
    </source>
</evidence>
<evidence type="ECO:0000256" key="3">
    <source>
        <dbReference type="ARBA" id="ARBA00023163"/>
    </source>
</evidence>
<dbReference type="EMBL" id="CAJQUM010000001">
    <property type="protein sequence ID" value="CAG4885286.1"/>
    <property type="molecule type" value="Genomic_DNA"/>
</dbReference>